<accession>A0A024FV81</accession>
<comment type="caution">
    <text evidence="2">The sequence shown here is derived from an EMBL/GenBank/DDBJ whole genome shotgun (WGS) entry which is preliminary data.</text>
</comment>
<evidence type="ECO:0000313" key="2">
    <source>
        <dbReference type="EMBL" id="CCI10554.1"/>
    </source>
</evidence>
<keyword evidence="1" id="KW-1133">Transmembrane helix</keyword>
<feature type="transmembrane region" description="Helical" evidence="1">
    <location>
        <begin position="115"/>
        <end position="135"/>
    </location>
</feature>
<evidence type="ECO:0000256" key="1">
    <source>
        <dbReference type="SAM" id="Phobius"/>
    </source>
</evidence>
<reference evidence="2 3" key="1">
    <citation type="submission" date="2012-05" db="EMBL/GenBank/DDBJ databases">
        <title>Recombination and specialization in a pathogen metapopulation.</title>
        <authorList>
            <person name="Gardiner A."/>
            <person name="Kemen E."/>
            <person name="Schultz-Larsen T."/>
            <person name="MacLean D."/>
            <person name="Van Oosterhout C."/>
            <person name="Jones J.D.G."/>
        </authorList>
    </citation>
    <scope>NUCLEOTIDE SEQUENCE [LARGE SCALE GENOMIC DNA]</scope>
    <source>
        <strain evidence="2 3">Ac Nc2</strain>
    </source>
</reference>
<proteinExistence type="predicted"/>
<evidence type="ECO:0000313" key="3">
    <source>
        <dbReference type="Proteomes" id="UP000053237"/>
    </source>
</evidence>
<keyword evidence="1" id="KW-0472">Membrane</keyword>
<keyword evidence="3" id="KW-1185">Reference proteome</keyword>
<dbReference type="EMBL" id="CAIX01000290">
    <property type="protein sequence ID" value="CCI10554.1"/>
    <property type="molecule type" value="Genomic_DNA"/>
</dbReference>
<keyword evidence="1" id="KW-0812">Transmembrane</keyword>
<dbReference type="InParanoid" id="A0A024FV81"/>
<gene>
    <name evidence="2" type="ORF">BN9_106400</name>
</gene>
<name>A0A024FV81_9STRA</name>
<dbReference type="Proteomes" id="UP000053237">
    <property type="component" value="Unassembled WGS sequence"/>
</dbReference>
<sequence length="262" mass="29615">MVKMCFIQTVMKQSSYKNAYFKRNDICTLLSYILVHCMSDRLKEFHGLLCTIKSTTCYKDPCEIANSRKGLPGSIRSLTNQNVLVIITILIRFCAAWSTIKILRALVKSLSGFDAFFKFHFMMSTTFACICAVSIGSIKGKSSRFCPIITIFAIEPTKSHLRACSTIISNQKTSCIQTPLHVIRLFIRTRTKIYDISVFFERTFASSTQFISKFPNGTDKLISSTLWRASLCFARGTHRCIFLARRESGQRIGGCDPPSEDV</sequence>
<dbReference type="AlphaFoldDB" id="A0A024FV81"/>
<organism evidence="2 3">
    <name type="scientific">Albugo candida</name>
    <dbReference type="NCBI Taxonomy" id="65357"/>
    <lineage>
        <taxon>Eukaryota</taxon>
        <taxon>Sar</taxon>
        <taxon>Stramenopiles</taxon>
        <taxon>Oomycota</taxon>
        <taxon>Peronosporomycetes</taxon>
        <taxon>Albuginales</taxon>
        <taxon>Albuginaceae</taxon>
        <taxon>Albugo</taxon>
    </lineage>
</organism>
<protein>
    <submittedName>
        <fullName evidence="2">Uncharacterized protein</fullName>
    </submittedName>
</protein>
<feature type="transmembrane region" description="Helical" evidence="1">
    <location>
        <begin position="83"/>
        <end position="103"/>
    </location>
</feature>